<dbReference type="SMART" id="SM00422">
    <property type="entry name" value="HTH_MERR"/>
    <property type="match status" value="1"/>
</dbReference>
<dbReference type="CDD" id="cd04780">
    <property type="entry name" value="HTH_MerR-like_sg5"/>
    <property type="match status" value="1"/>
</dbReference>
<dbReference type="InterPro" id="IPR000551">
    <property type="entry name" value="MerR-type_HTH_dom"/>
</dbReference>
<dbReference type="Gene3D" id="1.10.1660.10">
    <property type="match status" value="1"/>
</dbReference>
<dbReference type="SUPFAM" id="SSF46955">
    <property type="entry name" value="Putative DNA-binding domain"/>
    <property type="match status" value="1"/>
</dbReference>
<feature type="region of interest" description="Disordered" evidence="2">
    <location>
        <begin position="202"/>
        <end position="222"/>
    </location>
</feature>
<comment type="caution">
    <text evidence="4">The sequence shown here is derived from an EMBL/GenBank/DDBJ whole genome shotgun (WGS) entry which is preliminary data.</text>
</comment>
<dbReference type="PANTHER" id="PTHR30204">
    <property type="entry name" value="REDOX-CYCLING DRUG-SENSING TRANSCRIPTIONAL ACTIVATOR SOXR"/>
    <property type="match status" value="1"/>
</dbReference>
<sequence>MRIGELSRRTGVPVPTIKYYLREGLLPPGELSSPNQASYDDRHVHRLKLVRALVDVGELSIAAAKDVLAAIDSPGLPVHSMLGRAQRAVITSRAGTDDESRESARREVADLFDRHGWAIKEHSTSRQALVELLATLRSLGHDDFIDLLDDYAAAAATLATAEIDWISQDTTSDVMVERAIVGTVLGDSLMITLRRLAQEHESATRFLDGSPQPDRVSGPDGP</sequence>
<dbReference type="AlphaFoldDB" id="A0AAE3KJA5"/>
<gene>
    <name evidence="4" type="ORF">LX83_000948</name>
</gene>
<dbReference type="Proteomes" id="UP001206128">
    <property type="component" value="Unassembled WGS sequence"/>
</dbReference>
<dbReference type="EMBL" id="JAMTCK010000002">
    <property type="protein sequence ID" value="MCP2164108.1"/>
    <property type="molecule type" value="Genomic_DNA"/>
</dbReference>
<dbReference type="GO" id="GO:0003700">
    <property type="term" value="F:DNA-binding transcription factor activity"/>
    <property type="evidence" value="ECO:0007669"/>
    <property type="project" value="InterPro"/>
</dbReference>
<name>A0AAE3KJA5_9PSEU</name>
<dbReference type="GO" id="GO:0003677">
    <property type="term" value="F:DNA binding"/>
    <property type="evidence" value="ECO:0007669"/>
    <property type="project" value="UniProtKB-KW"/>
</dbReference>
<evidence type="ECO:0000313" key="4">
    <source>
        <dbReference type="EMBL" id="MCP2164108.1"/>
    </source>
</evidence>
<reference evidence="4" key="1">
    <citation type="submission" date="2022-06" db="EMBL/GenBank/DDBJ databases">
        <title>Genomic Encyclopedia of Archaeal and Bacterial Type Strains, Phase II (KMG-II): from individual species to whole genera.</title>
        <authorList>
            <person name="Goeker M."/>
        </authorList>
    </citation>
    <scope>NUCLEOTIDE SEQUENCE</scope>
    <source>
        <strain evidence="4">DSM 43935</strain>
    </source>
</reference>
<feature type="domain" description="HTH merR-type" evidence="3">
    <location>
        <begin position="1"/>
        <end position="70"/>
    </location>
</feature>
<dbReference type="PANTHER" id="PTHR30204:SF98">
    <property type="entry name" value="HTH-TYPE TRANSCRIPTIONAL REGULATOR ADHR"/>
    <property type="match status" value="1"/>
</dbReference>
<evidence type="ECO:0000256" key="1">
    <source>
        <dbReference type="ARBA" id="ARBA00023125"/>
    </source>
</evidence>
<accession>A0AAE3KJA5</accession>
<dbReference type="RefSeq" id="WP_253767441.1">
    <property type="nucleotide sequence ID" value="NZ_JAMTCK010000002.1"/>
</dbReference>
<evidence type="ECO:0000259" key="3">
    <source>
        <dbReference type="PROSITE" id="PS50937"/>
    </source>
</evidence>
<dbReference type="PROSITE" id="PS50937">
    <property type="entry name" value="HTH_MERR_2"/>
    <property type="match status" value="1"/>
</dbReference>
<evidence type="ECO:0000313" key="5">
    <source>
        <dbReference type="Proteomes" id="UP001206128"/>
    </source>
</evidence>
<dbReference type="InterPro" id="IPR009061">
    <property type="entry name" value="DNA-bd_dom_put_sf"/>
</dbReference>
<dbReference type="Pfam" id="PF13411">
    <property type="entry name" value="MerR_1"/>
    <property type="match status" value="1"/>
</dbReference>
<dbReference type="PRINTS" id="PR00040">
    <property type="entry name" value="HTHMERR"/>
</dbReference>
<keyword evidence="5" id="KW-1185">Reference proteome</keyword>
<dbReference type="InterPro" id="IPR047057">
    <property type="entry name" value="MerR_fam"/>
</dbReference>
<organism evidence="4 5">
    <name type="scientific">Goodfellowiella coeruleoviolacea</name>
    <dbReference type="NCBI Taxonomy" id="334858"/>
    <lineage>
        <taxon>Bacteria</taxon>
        <taxon>Bacillati</taxon>
        <taxon>Actinomycetota</taxon>
        <taxon>Actinomycetes</taxon>
        <taxon>Pseudonocardiales</taxon>
        <taxon>Pseudonocardiaceae</taxon>
        <taxon>Goodfellowiella</taxon>
    </lineage>
</organism>
<proteinExistence type="predicted"/>
<evidence type="ECO:0000256" key="2">
    <source>
        <dbReference type="SAM" id="MobiDB-lite"/>
    </source>
</evidence>
<protein>
    <submittedName>
        <fullName evidence="4">DNA-binding transcriptional regulator, MerR family</fullName>
    </submittedName>
</protein>
<keyword evidence="1 4" id="KW-0238">DNA-binding</keyword>